<dbReference type="Proteomes" id="UP000037460">
    <property type="component" value="Unassembled WGS sequence"/>
</dbReference>
<feature type="region of interest" description="Disordered" evidence="2">
    <location>
        <begin position="1"/>
        <end position="24"/>
    </location>
</feature>
<sequence length="432" mass="49375">MVSQQMMPASPYHRQAPTLRQSRSQESLIAQALRDRDARNFALDQMQRYRLDVQISHKVAAANRRMMQEREAIATKLLEAGYLRDKAIERAVASKHEQEARKMRQVAAESAELERERVIKVKKAQEARDQYQREIAEHNAAEEEKRQQMLLKVAEEEALERMRKAKIMVEHEAAGRRRLQAVAVQREEIRLQRAAALEVQLRRARVVKAAKEAWVEQQIKVAAAERMAQAERRRAVAAQAKVAEQEAYARRNAAEEEKRIHMLQLVAEREAEQQLRVAATAAAAKAAGEQRVASVASLNASKVAERAARVSIQLERAVYLKAQREVSHQAEIEAKVRAREVERRRRIAKAQEVKQQQQRYYAERNAAHDAKFEEASIAHFHRQASRLAQSFSQDRLLDHELNEWRSTSGTPLLLTSSRSTGALLSSTFGARE</sequence>
<protein>
    <submittedName>
        <fullName evidence="3">Uncharacterized protein</fullName>
    </submittedName>
</protein>
<organism evidence="3 4">
    <name type="scientific">Chrysochromulina tobinii</name>
    <dbReference type="NCBI Taxonomy" id="1460289"/>
    <lineage>
        <taxon>Eukaryota</taxon>
        <taxon>Haptista</taxon>
        <taxon>Haptophyta</taxon>
        <taxon>Prymnesiophyceae</taxon>
        <taxon>Prymnesiales</taxon>
        <taxon>Chrysochromulinaceae</taxon>
        <taxon>Chrysochromulina</taxon>
    </lineage>
</organism>
<keyword evidence="1" id="KW-0175">Coiled coil</keyword>
<evidence type="ECO:0000256" key="1">
    <source>
        <dbReference type="SAM" id="Coils"/>
    </source>
</evidence>
<evidence type="ECO:0000256" key="2">
    <source>
        <dbReference type="SAM" id="MobiDB-lite"/>
    </source>
</evidence>
<gene>
    <name evidence="3" type="ORF">Ctob_009695</name>
</gene>
<proteinExistence type="predicted"/>
<reference evidence="4" key="1">
    <citation type="journal article" date="2015" name="PLoS Genet.">
        <title>Genome Sequence and Transcriptome Analyses of Chrysochromulina tobin: Metabolic Tools for Enhanced Algal Fitness in the Prominent Order Prymnesiales (Haptophyceae).</title>
        <authorList>
            <person name="Hovde B.T."/>
            <person name="Deodato C.R."/>
            <person name="Hunsperger H.M."/>
            <person name="Ryken S.A."/>
            <person name="Yost W."/>
            <person name="Jha R.K."/>
            <person name="Patterson J."/>
            <person name="Monnat R.J. Jr."/>
            <person name="Barlow S.B."/>
            <person name="Starkenburg S.R."/>
            <person name="Cattolico R.A."/>
        </authorList>
    </citation>
    <scope>NUCLEOTIDE SEQUENCE</scope>
    <source>
        <strain evidence="4">CCMP291</strain>
    </source>
</reference>
<name>A0A0M0JGA6_9EUKA</name>
<evidence type="ECO:0000313" key="4">
    <source>
        <dbReference type="Proteomes" id="UP000037460"/>
    </source>
</evidence>
<keyword evidence="4" id="KW-1185">Reference proteome</keyword>
<feature type="coiled-coil region" evidence="1">
    <location>
        <begin position="96"/>
        <end position="148"/>
    </location>
</feature>
<accession>A0A0M0JGA6</accession>
<evidence type="ECO:0000313" key="3">
    <source>
        <dbReference type="EMBL" id="KOO25397.1"/>
    </source>
</evidence>
<comment type="caution">
    <text evidence="3">The sequence shown here is derived from an EMBL/GenBank/DDBJ whole genome shotgun (WGS) entry which is preliminary data.</text>
</comment>
<dbReference type="EMBL" id="JWZX01002979">
    <property type="protein sequence ID" value="KOO25397.1"/>
    <property type="molecule type" value="Genomic_DNA"/>
</dbReference>
<dbReference type="AlphaFoldDB" id="A0A0M0JGA6"/>